<feature type="transmembrane region" description="Helical" evidence="6">
    <location>
        <begin position="189"/>
        <end position="210"/>
    </location>
</feature>
<keyword evidence="5 6" id="KW-0472">Membrane</keyword>
<sequence length="307" mass="31371">MSEATVTAISKTSGTPLGAASALAVVLIWASWLVSTRHSVGSALTPLDLSLMRYGLPALVLAPVWLRTGLWPKGVNKVALVLMIAGSGAPFFQVVGYGLHATPASAAGVLLPGIMPLATALIGVFVLGERPDAIRWVGMAAILSGGLLLLYGGLTDGGLSWVSYVVLPMGATLWAIYTHAFRRSGLTAFEGGALVSIWSTLLNLAALPFVGTHLFEVPMPEIGLHLLTQGVLSGLAATIFYGSAVRSLGSTQAAAFTAITPVAAAIGGIILLGEPLNATIVIAATLTSVGVLLSTGILSQKRGATRP</sequence>
<keyword evidence="9" id="KW-1185">Reference proteome</keyword>
<evidence type="ECO:0000259" key="7">
    <source>
        <dbReference type="Pfam" id="PF00892"/>
    </source>
</evidence>
<organism evidence="8 9">
    <name type="scientific">Rhizobium alvei</name>
    <dbReference type="NCBI Taxonomy" id="1132659"/>
    <lineage>
        <taxon>Bacteria</taxon>
        <taxon>Pseudomonadati</taxon>
        <taxon>Pseudomonadota</taxon>
        <taxon>Alphaproteobacteria</taxon>
        <taxon>Hyphomicrobiales</taxon>
        <taxon>Rhizobiaceae</taxon>
        <taxon>Rhizobium/Agrobacterium group</taxon>
        <taxon>Rhizobium</taxon>
    </lineage>
</organism>
<feature type="transmembrane region" description="Helical" evidence="6">
    <location>
        <begin position="222"/>
        <end position="241"/>
    </location>
</feature>
<evidence type="ECO:0000256" key="5">
    <source>
        <dbReference type="ARBA" id="ARBA00023136"/>
    </source>
</evidence>
<evidence type="ECO:0000256" key="3">
    <source>
        <dbReference type="ARBA" id="ARBA00022692"/>
    </source>
</evidence>
<feature type="transmembrane region" description="Helical" evidence="6">
    <location>
        <begin position="134"/>
        <end position="152"/>
    </location>
</feature>
<dbReference type="PANTHER" id="PTHR32322:SF2">
    <property type="entry name" value="EAMA DOMAIN-CONTAINING PROTEIN"/>
    <property type="match status" value="1"/>
</dbReference>
<dbReference type="PANTHER" id="PTHR32322">
    <property type="entry name" value="INNER MEMBRANE TRANSPORTER"/>
    <property type="match status" value="1"/>
</dbReference>
<reference evidence="8" key="2">
    <citation type="submission" date="2023-07" db="EMBL/GenBank/DDBJ databases">
        <authorList>
            <person name="Shen H."/>
        </authorList>
    </citation>
    <scope>NUCLEOTIDE SEQUENCE</scope>
    <source>
        <strain evidence="8">TNR-22</strain>
    </source>
</reference>
<evidence type="ECO:0000313" key="9">
    <source>
        <dbReference type="Proteomes" id="UP001174932"/>
    </source>
</evidence>
<comment type="caution">
    <text evidence="8">The sequence shown here is derived from an EMBL/GenBank/DDBJ whole genome shotgun (WGS) entry which is preliminary data.</text>
</comment>
<feature type="transmembrane region" description="Helical" evidence="6">
    <location>
        <begin position="253"/>
        <end position="272"/>
    </location>
</feature>
<protein>
    <submittedName>
        <fullName evidence="8">DMT family transporter</fullName>
    </submittedName>
</protein>
<comment type="similarity">
    <text evidence="2">Belongs to the EamA transporter family.</text>
</comment>
<name>A0ABT8YSW4_9HYPH</name>
<feature type="transmembrane region" description="Helical" evidence="6">
    <location>
        <begin position="12"/>
        <end position="34"/>
    </location>
</feature>
<evidence type="ECO:0000313" key="8">
    <source>
        <dbReference type="EMBL" id="MDO6966779.1"/>
    </source>
</evidence>
<keyword evidence="3 6" id="KW-0812">Transmembrane</keyword>
<gene>
    <name evidence="8" type="ORF">Q4481_22735</name>
</gene>
<feature type="transmembrane region" description="Helical" evidence="6">
    <location>
        <begin position="54"/>
        <end position="71"/>
    </location>
</feature>
<comment type="subcellular location">
    <subcellularLocation>
        <location evidence="1">Membrane</location>
        <topology evidence="1">Multi-pass membrane protein</topology>
    </subcellularLocation>
</comment>
<feature type="transmembrane region" description="Helical" evidence="6">
    <location>
        <begin position="105"/>
        <end position="127"/>
    </location>
</feature>
<keyword evidence="4 6" id="KW-1133">Transmembrane helix</keyword>
<dbReference type="Proteomes" id="UP001174932">
    <property type="component" value="Unassembled WGS sequence"/>
</dbReference>
<dbReference type="Gene3D" id="1.10.3730.20">
    <property type="match status" value="1"/>
</dbReference>
<evidence type="ECO:0000256" key="1">
    <source>
        <dbReference type="ARBA" id="ARBA00004141"/>
    </source>
</evidence>
<dbReference type="Pfam" id="PF00892">
    <property type="entry name" value="EamA"/>
    <property type="match status" value="2"/>
</dbReference>
<accession>A0ABT8YSW4</accession>
<dbReference type="SUPFAM" id="SSF103481">
    <property type="entry name" value="Multidrug resistance efflux transporter EmrE"/>
    <property type="match status" value="2"/>
</dbReference>
<feature type="domain" description="EamA" evidence="7">
    <location>
        <begin position="18"/>
        <end position="150"/>
    </location>
</feature>
<reference evidence="8" key="1">
    <citation type="journal article" date="2015" name="Int. J. Syst. Evol. Microbiol.">
        <title>Rhizobium alvei sp. nov., isolated from a freshwater river.</title>
        <authorList>
            <person name="Sheu S.Y."/>
            <person name="Huang H.W."/>
            <person name="Young C.C."/>
            <person name="Chen W.M."/>
        </authorList>
    </citation>
    <scope>NUCLEOTIDE SEQUENCE</scope>
    <source>
        <strain evidence="8">TNR-22</strain>
    </source>
</reference>
<evidence type="ECO:0000256" key="6">
    <source>
        <dbReference type="SAM" id="Phobius"/>
    </source>
</evidence>
<evidence type="ECO:0000256" key="2">
    <source>
        <dbReference type="ARBA" id="ARBA00007362"/>
    </source>
</evidence>
<dbReference type="EMBL" id="JAUOZU010000021">
    <property type="protein sequence ID" value="MDO6966779.1"/>
    <property type="molecule type" value="Genomic_DNA"/>
</dbReference>
<proteinExistence type="inferred from homology"/>
<feature type="transmembrane region" description="Helical" evidence="6">
    <location>
        <begin position="158"/>
        <end position="177"/>
    </location>
</feature>
<dbReference type="InterPro" id="IPR037185">
    <property type="entry name" value="EmrE-like"/>
</dbReference>
<feature type="transmembrane region" description="Helical" evidence="6">
    <location>
        <begin position="78"/>
        <end position="99"/>
    </location>
</feature>
<dbReference type="RefSeq" id="WP_304378709.1">
    <property type="nucleotide sequence ID" value="NZ_JAUOZU010000021.1"/>
</dbReference>
<feature type="domain" description="EamA" evidence="7">
    <location>
        <begin position="169"/>
        <end position="294"/>
    </location>
</feature>
<feature type="transmembrane region" description="Helical" evidence="6">
    <location>
        <begin position="278"/>
        <end position="298"/>
    </location>
</feature>
<dbReference type="InterPro" id="IPR050638">
    <property type="entry name" value="AA-Vitamin_Transporters"/>
</dbReference>
<evidence type="ECO:0000256" key="4">
    <source>
        <dbReference type="ARBA" id="ARBA00022989"/>
    </source>
</evidence>
<dbReference type="InterPro" id="IPR000620">
    <property type="entry name" value="EamA_dom"/>
</dbReference>